<sequence>MGYFGAFLFDGRSWTDAEADNIVPSDAEYWLHVDIHDSDIATITYNPAGPGSGVAYLGLTPRTYFEDPNASLPTDAHREAAGLAAWWAGRQDGATDADRDAKTASLRPYLAEDLGPKDNDSDDEEDEEEEDRDDASIFVEIKTDRFLVTLGLPPLRMAG</sequence>
<dbReference type="Proteomes" id="UP001501444">
    <property type="component" value="Unassembled WGS sequence"/>
</dbReference>
<feature type="compositionally biased region" description="Acidic residues" evidence="1">
    <location>
        <begin position="120"/>
        <end position="133"/>
    </location>
</feature>
<evidence type="ECO:0000313" key="3">
    <source>
        <dbReference type="Proteomes" id="UP001501444"/>
    </source>
</evidence>
<dbReference type="EMBL" id="BAAARV010000096">
    <property type="protein sequence ID" value="GAA2384310.1"/>
    <property type="molecule type" value="Genomic_DNA"/>
</dbReference>
<proteinExistence type="predicted"/>
<accession>A0ABP5UNB4</accession>
<dbReference type="RefSeq" id="WP_344619172.1">
    <property type="nucleotide sequence ID" value="NZ_BAAARV010000096.1"/>
</dbReference>
<organism evidence="2 3">
    <name type="scientific">Dactylosporangium salmoneum</name>
    <dbReference type="NCBI Taxonomy" id="53361"/>
    <lineage>
        <taxon>Bacteria</taxon>
        <taxon>Bacillati</taxon>
        <taxon>Actinomycetota</taxon>
        <taxon>Actinomycetes</taxon>
        <taxon>Micromonosporales</taxon>
        <taxon>Micromonosporaceae</taxon>
        <taxon>Dactylosporangium</taxon>
    </lineage>
</organism>
<keyword evidence="3" id="KW-1185">Reference proteome</keyword>
<protein>
    <submittedName>
        <fullName evidence="2">Uncharacterized protein</fullName>
    </submittedName>
</protein>
<comment type="caution">
    <text evidence="2">The sequence shown here is derived from an EMBL/GenBank/DDBJ whole genome shotgun (WGS) entry which is preliminary data.</text>
</comment>
<evidence type="ECO:0000256" key="1">
    <source>
        <dbReference type="SAM" id="MobiDB-lite"/>
    </source>
</evidence>
<gene>
    <name evidence="2" type="ORF">GCM10010170_093610</name>
</gene>
<evidence type="ECO:0000313" key="2">
    <source>
        <dbReference type="EMBL" id="GAA2384310.1"/>
    </source>
</evidence>
<reference evidence="3" key="1">
    <citation type="journal article" date="2019" name="Int. J. Syst. Evol. Microbiol.">
        <title>The Global Catalogue of Microorganisms (GCM) 10K type strain sequencing project: providing services to taxonomists for standard genome sequencing and annotation.</title>
        <authorList>
            <consortium name="The Broad Institute Genomics Platform"/>
            <consortium name="The Broad Institute Genome Sequencing Center for Infectious Disease"/>
            <person name="Wu L."/>
            <person name="Ma J."/>
        </authorList>
    </citation>
    <scope>NUCLEOTIDE SEQUENCE [LARGE SCALE GENOMIC DNA]</scope>
    <source>
        <strain evidence="3">JCM 3272</strain>
    </source>
</reference>
<feature type="region of interest" description="Disordered" evidence="1">
    <location>
        <begin position="92"/>
        <end position="137"/>
    </location>
</feature>
<name>A0ABP5UNB4_9ACTN</name>